<sequence length="157" mass="18602">MPSVCVRVFMSKMIDLVKNPIRKGSRDLFFVRHLIDRQGERKGNEYRTRREERRHNQLGGRGDWNRTELKAVKKKTHEVSKVMASGIRLRPKKRKGKEKTLFVFGKIDVKTTVEMVASTNRTRKSRTRVIWNVDSRKYYVWEDRCNNGGSNRRCNDC</sequence>
<dbReference type="EMBL" id="OX465077">
    <property type="protein sequence ID" value="CAI9269275.1"/>
    <property type="molecule type" value="Genomic_DNA"/>
</dbReference>
<feature type="region of interest" description="Disordered" evidence="1">
    <location>
        <begin position="42"/>
        <end position="63"/>
    </location>
</feature>
<dbReference type="AlphaFoldDB" id="A0AA35VMS2"/>
<organism evidence="2 3">
    <name type="scientific">Lactuca saligna</name>
    <name type="common">Willowleaf lettuce</name>
    <dbReference type="NCBI Taxonomy" id="75948"/>
    <lineage>
        <taxon>Eukaryota</taxon>
        <taxon>Viridiplantae</taxon>
        <taxon>Streptophyta</taxon>
        <taxon>Embryophyta</taxon>
        <taxon>Tracheophyta</taxon>
        <taxon>Spermatophyta</taxon>
        <taxon>Magnoliopsida</taxon>
        <taxon>eudicotyledons</taxon>
        <taxon>Gunneridae</taxon>
        <taxon>Pentapetalae</taxon>
        <taxon>asterids</taxon>
        <taxon>campanulids</taxon>
        <taxon>Asterales</taxon>
        <taxon>Asteraceae</taxon>
        <taxon>Cichorioideae</taxon>
        <taxon>Cichorieae</taxon>
        <taxon>Lactucinae</taxon>
        <taxon>Lactuca</taxon>
    </lineage>
</organism>
<gene>
    <name evidence="2" type="ORF">LSALG_LOCUS9660</name>
</gene>
<dbReference type="Proteomes" id="UP001177003">
    <property type="component" value="Chromosome 1"/>
</dbReference>
<keyword evidence="3" id="KW-1185">Reference proteome</keyword>
<evidence type="ECO:0000256" key="1">
    <source>
        <dbReference type="SAM" id="MobiDB-lite"/>
    </source>
</evidence>
<evidence type="ECO:0000313" key="3">
    <source>
        <dbReference type="Proteomes" id="UP001177003"/>
    </source>
</evidence>
<feature type="compositionally biased region" description="Basic and acidic residues" evidence="1">
    <location>
        <begin position="42"/>
        <end position="55"/>
    </location>
</feature>
<accession>A0AA35VMS2</accession>
<reference evidence="2" key="1">
    <citation type="submission" date="2023-04" db="EMBL/GenBank/DDBJ databases">
        <authorList>
            <person name="Vijverberg K."/>
            <person name="Xiong W."/>
            <person name="Schranz E."/>
        </authorList>
    </citation>
    <scope>NUCLEOTIDE SEQUENCE</scope>
</reference>
<name>A0AA35VMS2_LACSI</name>
<proteinExistence type="predicted"/>
<evidence type="ECO:0000313" key="2">
    <source>
        <dbReference type="EMBL" id="CAI9269275.1"/>
    </source>
</evidence>
<protein>
    <submittedName>
        <fullName evidence="2">Uncharacterized protein</fullName>
    </submittedName>
</protein>